<dbReference type="HOGENOM" id="CLU_2762121_0_0_1"/>
<name>A0A0E0J1M3_ORYNI</name>
<accession>A0A0E0J1M3</accession>
<keyword evidence="3" id="KW-1185">Reference proteome</keyword>
<dbReference type="AlphaFoldDB" id="A0A0E0J1M3"/>
<feature type="compositionally biased region" description="Basic and acidic residues" evidence="1">
    <location>
        <begin position="51"/>
        <end position="70"/>
    </location>
</feature>
<feature type="region of interest" description="Disordered" evidence="1">
    <location>
        <begin position="1"/>
        <end position="70"/>
    </location>
</feature>
<reference evidence="2" key="1">
    <citation type="submission" date="2015-04" db="UniProtKB">
        <authorList>
            <consortium name="EnsemblPlants"/>
        </authorList>
    </citation>
    <scope>IDENTIFICATION</scope>
    <source>
        <strain evidence="2">SL10</strain>
    </source>
</reference>
<dbReference type="Proteomes" id="UP000006591">
    <property type="component" value="Chromosome 11"/>
</dbReference>
<feature type="compositionally biased region" description="Low complexity" evidence="1">
    <location>
        <begin position="23"/>
        <end position="39"/>
    </location>
</feature>
<sequence length="70" mass="8086">MRTESGRVRDQRRRRGRRHRRPPAAVAALPLSPARRLAVCSLPVSPPPGLVREREREQRGEEGRNKRGKR</sequence>
<evidence type="ECO:0000313" key="2">
    <source>
        <dbReference type="EnsemblPlants" id="ONIVA11G12230.1"/>
    </source>
</evidence>
<dbReference type="EnsemblPlants" id="ONIVA11G12230.1">
    <property type="protein sequence ID" value="ONIVA11G12230.1"/>
    <property type="gene ID" value="ONIVA11G12230"/>
</dbReference>
<reference evidence="2" key="2">
    <citation type="submission" date="2018-04" db="EMBL/GenBank/DDBJ databases">
        <title>OnivRS2 (Oryza nivara Reference Sequence Version 2).</title>
        <authorList>
            <person name="Zhang J."/>
            <person name="Kudrna D."/>
            <person name="Lee S."/>
            <person name="Talag J."/>
            <person name="Rajasekar S."/>
            <person name="Welchert J."/>
            <person name="Hsing Y.-I."/>
            <person name="Wing R.A."/>
        </authorList>
    </citation>
    <scope>NUCLEOTIDE SEQUENCE [LARGE SCALE GENOMIC DNA]</scope>
    <source>
        <strain evidence="2">SL10</strain>
    </source>
</reference>
<organism evidence="2">
    <name type="scientific">Oryza nivara</name>
    <name type="common">Indian wild rice</name>
    <name type="synonym">Oryza sativa f. spontanea</name>
    <dbReference type="NCBI Taxonomy" id="4536"/>
    <lineage>
        <taxon>Eukaryota</taxon>
        <taxon>Viridiplantae</taxon>
        <taxon>Streptophyta</taxon>
        <taxon>Embryophyta</taxon>
        <taxon>Tracheophyta</taxon>
        <taxon>Spermatophyta</taxon>
        <taxon>Magnoliopsida</taxon>
        <taxon>Liliopsida</taxon>
        <taxon>Poales</taxon>
        <taxon>Poaceae</taxon>
        <taxon>BOP clade</taxon>
        <taxon>Oryzoideae</taxon>
        <taxon>Oryzeae</taxon>
        <taxon>Oryzinae</taxon>
        <taxon>Oryza</taxon>
    </lineage>
</organism>
<proteinExistence type="predicted"/>
<protein>
    <submittedName>
        <fullName evidence="2">Uncharacterized protein</fullName>
    </submittedName>
</protein>
<evidence type="ECO:0000313" key="3">
    <source>
        <dbReference type="Proteomes" id="UP000006591"/>
    </source>
</evidence>
<feature type="compositionally biased region" description="Basic residues" evidence="1">
    <location>
        <begin position="10"/>
        <end position="22"/>
    </location>
</feature>
<dbReference type="Gramene" id="ONIVA11G12230.1">
    <property type="protein sequence ID" value="ONIVA11G12230.1"/>
    <property type="gene ID" value="ONIVA11G12230"/>
</dbReference>
<evidence type="ECO:0000256" key="1">
    <source>
        <dbReference type="SAM" id="MobiDB-lite"/>
    </source>
</evidence>